<evidence type="ECO:0000313" key="5">
    <source>
        <dbReference type="EMBL" id="BCJ47631.1"/>
    </source>
</evidence>
<reference evidence="5 6" key="1">
    <citation type="submission" date="2020-08" db="EMBL/GenBank/DDBJ databases">
        <title>Whole genome shotgun sequence of Actinoplanes ianthinogenes NBRC 13996.</title>
        <authorList>
            <person name="Komaki H."/>
            <person name="Tamura T."/>
        </authorList>
    </citation>
    <scope>NUCLEOTIDE SEQUENCE [LARGE SCALE GENOMIC DNA]</scope>
    <source>
        <strain evidence="5 6">NBRC 13996</strain>
    </source>
</reference>
<gene>
    <name evidence="5" type="ORF">Aiant_82880</name>
</gene>
<evidence type="ECO:0000256" key="3">
    <source>
        <dbReference type="ARBA" id="ARBA00023125"/>
    </source>
</evidence>
<dbReference type="EMBL" id="AP023356">
    <property type="protein sequence ID" value="BCJ47631.1"/>
    <property type="molecule type" value="Genomic_DNA"/>
</dbReference>
<dbReference type="InterPro" id="IPR036390">
    <property type="entry name" value="WH_DNA-bd_sf"/>
</dbReference>
<dbReference type="Pfam" id="PF03965">
    <property type="entry name" value="Penicillinase_R"/>
    <property type="match status" value="1"/>
</dbReference>
<organism evidence="5 6">
    <name type="scientific">Actinoplanes ianthinogenes</name>
    <dbReference type="NCBI Taxonomy" id="122358"/>
    <lineage>
        <taxon>Bacteria</taxon>
        <taxon>Bacillati</taxon>
        <taxon>Actinomycetota</taxon>
        <taxon>Actinomycetes</taxon>
        <taxon>Micromonosporales</taxon>
        <taxon>Micromonosporaceae</taxon>
        <taxon>Actinoplanes</taxon>
    </lineage>
</organism>
<evidence type="ECO:0000256" key="1">
    <source>
        <dbReference type="ARBA" id="ARBA00011046"/>
    </source>
</evidence>
<dbReference type="InterPro" id="IPR005650">
    <property type="entry name" value="BlaI_family"/>
</dbReference>
<dbReference type="Proteomes" id="UP000676967">
    <property type="component" value="Chromosome"/>
</dbReference>
<comment type="similarity">
    <text evidence="1">Belongs to the BlaI transcriptional regulatory family.</text>
</comment>
<keyword evidence="3" id="KW-0238">DNA-binding</keyword>
<protein>
    <recommendedName>
        <fullName evidence="7">Transcriptional regulator</fullName>
    </recommendedName>
</protein>
<evidence type="ECO:0000256" key="2">
    <source>
        <dbReference type="ARBA" id="ARBA00023015"/>
    </source>
</evidence>
<name>A0ABN6CR15_9ACTN</name>
<keyword evidence="6" id="KW-1185">Reference proteome</keyword>
<accession>A0ABN6CR15</accession>
<evidence type="ECO:0000313" key="6">
    <source>
        <dbReference type="Proteomes" id="UP000676967"/>
    </source>
</evidence>
<evidence type="ECO:0000256" key="4">
    <source>
        <dbReference type="ARBA" id="ARBA00023163"/>
    </source>
</evidence>
<keyword evidence="4" id="KW-0804">Transcription</keyword>
<proteinExistence type="inferred from homology"/>
<dbReference type="Gene3D" id="1.10.10.10">
    <property type="entry name" value="Winged helix-like DNA-binding domain superfamily/Winged helix DNA-binding domain"/>
    <property type="match status" value="1"/>
</dbReference>
<sequence>MTSLWAADAPMTAAQVQQQIGDDLAYNTVQTILIRLHEKGEVHRRRAGRGHEYWPARDAATAAAAQMRAALPDGTDRHAVLRQFAASLDPSDAAILRDLLT</sequence>
<evidence type="ECO:0008006" key="7">
    <source>
        <dbReference type="Google" id="ProtNLM"/>
    </source>
</evidence>
<dbReference type="InterPro" id="IPR036388">
    <property type="entry name" value="WH-like_DNA-bd_sf"/>
</dbReference>
<keyword evidence="2" id="KW-0805">Transcription regulation</keyword>
<dbReference type="SUPFAM" id="SSF46785">
    <property type="entry name" value="Winged helix' DNA-binding domain"/>
    <property type="match status" value="1"/>
</dbReference>